<dbReference type="AlphaFoldDB" id="A0A8D8AM08"/>
<protein>
    <submittedName>
        <fullName evidence="2">(northern house mosquito) hypothetical protein</fullName>
    </submittedName>
</protein>
<reference evidence="2" key="1">
    <citation type="submission" date="2021-05" db="EMBL/GenBank/DDBJ databases">
        <authorList>
            <person name="Alioto T."/>
            <person name="Alioto T."/>
            <person name="Gomez Garrido J."/>
        </authorList>
    </citation>
    <scope>NUCLEOTIDE SEQUENCE</scope>
</reference>
<sequence length="159" mass="17096">MRFQDRELPVRARLGGVHFQAGKRRPTFPNQQPTAALNSSTSPLRGTKKTVLMKAGNVTTLSPASLSRSKMKADAMLLRNETPIRNRLSLGSSDGGGGGKSLAYRKDRFSLDSKLANLKLKGGIKPGKLVAAGRPMAAKKFKEPVGGSSVFDRLGYGRK</sequence>
<feature type="compositionally biased region" description="Polar residues" evidence="1">
    <location>
        <begin position="28"/>
        <end position="43"/>
    </location>
</feature>
<evidence type="ECO:0000313" key="2">
    <source>
        <dbReference type="EMBL" id="CAG6459804.1"/>
    </source>
</evidence>
<proteinExistence type="predicted"/>
<dbReference type="EMBL" id="HBUE01038777">
    <property type="protein sequence ID" value="CAG6459804.1"/>
    <property type="molecule type" value="Transcribed_RNA"/>
</dbReference>
<accession>A0A8D8AM08</accession>
<organism evidence="2">
    <name type="scientific">Culex pipiens</name>
    <name type="common">House mosquito</name>
    <dbReference type="NCBI Taxonomy" id="7175"/>
    <lineage>
        <taxon>Eukaryota</taxon>
        <taxon>Metazoa</taxon>
        <taxon>Ecdysozoa</taxon>
        <taxon>Arthropoda</taxon>
        <taxon>Hexapoda</taxon>
        <taxon>Insecta</taxon>
        <taxon>Pterygota</taxon>
        <taxon>Neoptera</taxon>
        <taxon>Endopterygota</taxon>
        <taxon>Diptera</taxon>
        <taxon>Nematocera</taxon>
        <taxon>Culicoidea</taxon>
        <taxon>Culicidae</taxon>
        <taxon>Culicinae</taxon>
        <taxon>Culicini</taxon>
        <taxon>Culex</taxon>
        <taxon>Culex</taxon>
    </lineage>
</organism>
<name>A0A8D8AM08_CULPI</name>
<feature type="region of interest" description="Disordered" evidence="1">
    <location>
        <begin position="22"/>
        <end position="43"/>
    </location>
</feature>
<evidence type="ECO:0000256" key="1">
    <source>
        <dbReference type="SAM" id="MobiDB-lite"/>
    </source>
</evidence>